<evidence type="ECO:0000313" key="1">
    <source>
        <dbReference type="EMBL" id="KAI3706568.1"/>
    </source>
</evidence>
<reference evidence="1 2" key="2">
    <citation type="journal article" date="2022" name="Mol. Ecol. Resour.">
        <title>The genomes of chicory, endive, great burdock and yacon provide insights into Asteraceae paleo-polyploidization history and plant inulin production.</title>
        <authorList>
            <person name="Fan W."/>
            <person name="Wang S."/>
            <person name="Wang H."/>
            <person name="Wang A."/>
            <person name="Jiang F."/>
            <person name="Liu H."/>
            <person name="Zhao H."/>
            <person name="Xu D."/>
            <person name="Zhang Y."/>
        </authorList>
    </citation>
    <scope>NUCLEOTIDE SEQUENCE [LARGE SCALE GENOMIC DNA]</scope>
    <source>
        <strain evidence="2">cv. Niubang</strain>
    </source>
</reference>
<organism evidence="1 2">
    <name type="scientific">Arctium lappa</name>
    <name type="common">Greater burdock</name>
    <name type="synonym">Lappa major</name>
    <dbReference type="NCBI Taxonomy" id="4217"/>
    <lineage>
        <taxon>Eukaryota</taxon>
        <taxon>Viridiplantae</taxon>
        <taxon>Streptophyta</taxon>
        <taxon>Embryophyta</taxon>
        <taxon>Tracheophyta</taxon>
        <taxon>Spermatophyta</taxon>
        <taxon>Magnoliopsida</taxon>
        <taxon>eudicotyledons</taxon>
        <taxon>Gunneridae</taxon>
        <taxon>Pentapetalae</taxon>
        <taxon>asterids</taxon>
        <taxon>campanulids</taxon>
        <taxon>Asterales</taxon>
        <taxon>Asteraceae</taxon>
        <taxon>Carduoideae</taxon>
        <taxon>Cardueae</taxon>
        <taxon>Arctiinae</taxon>
        <taxon>Arctium</taxon>
    </lineage>
</organism>
<keyword evidence="2" id="KW-1185">Reference proteome</keyword>
<gene>
    <name evidence="1" type="ORF">L6452_24397</name>
</gene>
<reference evidence="2" key="1">
    <citation type="journal article" date="2022" name="Mol. Ecol. Resour.">
        <title>The genomes of chicory, endive, great burdock and yacon provide insights into Asteraceae palaeo-polyploidization history and plant inulin production.</title>
        <authorList>
            <person name="Fan W."/>
            <person name="Wang S."/>
            <person name="Wang H."/>
            <person name="Wang A."/>
            <person name="Jiang F."/>
            <person name="Liu H."/>
            <person name="Zhao H."/>
            <person name="Xu D."/>
            <person name="Zhang Y."/>
        </authorList>
    </citation>
    <scope>NUCLEOTIDE SEQUENCE [LARGE SCALE GENOMIC DNA]</scope>
    <source>
        <strain evidence="2">cv. Niubang</strain>
    </source>
</reference>
<accession>A0ACB9A9U7</accession>
<dbReference type="EMBL" id="CM042054">
    <property type="protein sequence ID" value="KAI3706568.1"/>
    <property type="molecule type" value="Genomic_DNA"/>
</dbReference>
<sequence>MGDLENNVEKVEVPPFFICPISLEIMKDPVTLPTGITYDRESIEKWLFAKKNNTCPVTKNIILDHVDLTPNHTLRRLIQSWCTLNPLSGVERVPTPRLPISKPQILKLLKDLKQPNLQMKTLKRLKLIVLENETNKRSMEAVGAVDYLANVLADQNNVTSSYSSAGEYSDDDVEGFELDTPADEALGVLYHMQISETGLQGLFAKTGDFVDTLTRVMQRAASYESRTYAVLLLKSMFDATQRMQVATTMSLKPEFFAELVNVLIDQISQKATKATLKLLINVCVWGRNRIRAAEAGAVGALIDILLDSTDKRVSEMVLLALDQLCQCAEGRSEVLKHGAGLAVVSKKIFRVSPVASDRAVRILHSVAKFSGNTGVVAEMLQLGVVGKLCLVLQVDCGSKMKERAMEILKMHARAWNNSPCIPHNLISSYPS</sequence>
<comment type="caution">
    <text evidence="1">The sequence shown here is derived from an EMBL/GenBank/DDBJ whole genome shotgun (WGS) entry which is preliminary data.</text>
</comment>
<evidence type="ECO:0000313" key="2">
    <source>
        <dbReference type="Proteomes" id="UP001055879"/>
    </source>
</evidence>
<dbReference type="Proteomes" id="UP001055879">
    <property type="component" value="Linkage Group LG08"/>
</dbReference>
<name>A0ACB9A9U7_ARCLA</name>
<proteinExistence type="predicted"/>
<protein>
    <submittedName>
        <fullName evidence="1">Uncharacterized protein</fullName>
    </submittedName>
</protein>